<organism evidence="1">
    <name type="scientific">Salmonella sp. 40</name>
    <dbReference type="NCBI Taxonomy" id="1179813"/>
    <lineage>
        <taxon>Bacteria</taxon>
        <taxon>Pseudomonadati</taxon>
        <taxon>Pseudomonadota</taxon>
        <taxon>Gammaproteobacteria</taxon>
        <taxon>Enterobacterales</taxon>
        <taxon>Enterobacteriaceae</taxon>
        <taxon>Salmonella</taxon>
    </lineage>
</organism>
<geneLocation type="plasmid" evidence="1">
    <name>p40-95A</name>
</geneLocation>
<dbReference type="EMBL" id="JQ418539">
    <property type="protein sequence ID" value="AFK90225.1"/>
    <property type="molecule type" value="Genomic_DNA"/>
</dbReference>
<dbReference type="AlphaFoldDB" id="I3W3P8"/>
<accession>I3W3P8</accession>
<protein>
    <submittedName>
        <fullName evidence="1">Uncharacterized protein</fullName>
    </submittedName>
</protein>
<reference evidence="1" key="1">
    <citation type="submission" date="2012-01" db="EMBL/GenBank/DDBJ databases">
        <authorList>
            <person name="Summers A.O."/>
            <person name="Wireman J."/>
        </authorList>
    </citation>
    <scope>NUCLEOTIDE SEQUENCE</scope>
    <source>
        <strain evidence="1">40</strain>
        <plasmid evidence="1">p40-95A</plasmid>
    </source>
</reference>
<evidence type="ECO:0000313" key="1">
    <source>
        <dbReference type="EMBL" id="AFK90225.1"/>
    </source>
</evidence>
<keyword evidence="1" id="KW-0614">Plasmid</keyword>
<name>I3W3P8_9ENTR</name>
<proteinExistence type="predicted"/>
<sequence>MSILSCDRYSNFEQNSLRTGRRVRADPRRLVASAAELFPALG</sequence>